<evidence type="ECO:0000256" key="3">
    <source>
        <dbReference type="ARBA" id="ARBA00023082"/>
    </source>
</evidence>
<dbReference type="Proteomes" id="UP000034166">
    <property type="component" value="Unassembled WGS sequence"/>
</dbReference>
<dbReference type="SUPFAM" id="SSF88659">
    <property type="entry name" value="Sigma3 and sigma4 domains of RNA polymerase sigma factors"/>
    <property type="match status" value="1"/>
</dbReference>
<gene>
    <name evidence="7" type="ORF">WQ57_23745</name>
</gene>
<dbReference type="RefSeq" id="WP_046526117.1">
    <property type="nucleotide sequence ID" value="NZ_LAYY01000100.1"/>
</dbReference>
<dbReference type="CDD" id="cd06171">
    <property type="entry name" value="Sigma70_r4"/>
    <property type="match status" value="1"/>
</dbReference>
<dbReference type="Pfam" id="PF04542">
    <property type="entry name" value="Sigma70_r2"/>
    <property type="match status" value="1"/>
</dbReference>
<dbReference type="GO" id="GO:0016987">
    <property type="term" value="F:sigma factor activity"/>
    <property type="evidence" value="ECO:0007669"/>
    <property type="project" value="UniProtKB-KW"/>
</dbReference>
<dbReference type="NCBIfam" id="NF006930">
    <property type="entry name" value="PRK09415.1"/>
    <property type="match status" value="1"/>
</dbReference>
<dbReference type="InterPro" id="IPR036388">
    <property type="entry name" value="WH-like_DNA-bd_sf"/>
</dbReference>
<dbReference type="NCBIfam" id="TIGR02937">
    <property type="entry name" value="sigma70-ECF"/>
    <property type="match status" value="1"/>
</dbReference>
<reference evidence="7 8" key="1">
    <citation type="submission" date="2015-04" db="EMBL/GenBank/DDBJ databases">
        <title>Taxonomic description and genome sequence of Bacillus campisalis sp. nov., a novel member of the genus Bacillus isolated from solar saltern.</title>
        <authorList>
            <person name="Mathan Kumar R."/>
            <person name="Kaur G."/>
            <person name="Kumar A."/>
            <person name="Singh N.K."/>
            <person name="Kaur N."/>
            <person name="Kumar N."/>
            <person name="Mayilraj S."/>
        </authorList>
    </citation>
    <scope>NUCLEOTIDE SEQUENCE [LARGE SCALE GENOMIC DNA]</scope>
    <source>
        <strain evidence="7 8">SA2-6</strain>
    </source>
</reference>
<protein>
    <recommendedName>
        <fullName evidence="9">RNA polymerase factor sigma C</fullName>
    </recommendedName>
</protein>
<dbReference type="Pfam" id="PF08281">
    <property type="entry name" value="Sigma70_r4_2"/>
    <property type="match status" value="1"/>
</dbReference>
<dbReference type="InterPro" id="IPR013249">
    <property type="entry name" value="RNA_pol_sigma70_r4_t2"/>
</dbReference>
<dbReference type="Gene3D" id="1.10.1740.10">
    <property type="match status" value="1"/>
</dbReference>
<keyword evidence="3" id="KW-0731">Sigma factor</keyword>
<dbReference type="InterPro" id="IPR014284">
    <property type="entry name" value="RNA_pol_sigma-70_dom"/>
</dbReference>
<accession>A0A0M2SFX3</accession>
<dbReference type="InterPro" id="IPR013325">
    <property type="entry name" value="RNA_pol_sigma_r2"/>
</dbReference>
<dbReference type="InterPro" id="IPR039425">
    <property type="entry name" value="RNA_pol_sigma-70-like"/>
</dbReference>
<feature type="domain" description="RNA polymerase sigma factor 70 region 4 type 2" evidence="6">
    <location>
        <begin position="122"/>
        <end position="174"/>
    </location>
</feature>
<keyword evidence="8" id="KW-1185">Reference proteome</keyword>
<evidence type="ECO:0000313" key="8">
    <source>
        <dbReference type="Proteomes" id="UP000034166"/>
    </source>
</evidence>
<dbReference type="PANTHER" id="PTHR43133">
    <property type="entry name" value="RNA POLYMERASE ECF-TYPE SIGMA FACTO"/>
    <property type="match status" value="1"/>
</dbReference>
<dbReference type="InterPro" id="IPR007627">
    <property type="entry name" value="RNA_pol_sigma70_r2"/>
</dbReference>
<evidence type="ECO:0000256" key="4">
    <source>
        <dbReference type="ARBA" id="ARBA00023163"/>
    </source>
</evidence>
<keyword evidence="2" id="KW-0805">Transcription regulation</keyword>
<organism evidence="7 8">
    <name type="scientific">Mesobacillus campisalis</name>
    <dbReference type="NCBI Taxonomy" id="1408103"/>
    <lineage>
        <taxon>Bacteria</taxon>
        <taxon>Bacillati</taxon>
        <taxon>Bacillota</taxon>
        <taxon>Bacilli</taxon>
        <taxon>Bacillales</taxon>
        <taxon>Bacillaceae</taxon>
        <taxon>Mesobacillus</taxon>
    </lineage>
</organism>
<dbReference type="GO" id="GO:0003677">
    <property type="term" value="F:DNA binding"/>
    <property type="evidence" value="ECO:0007669"/>
    <property type="project" value="InterPro"/>
</dbReference>
<proteinExistence type="inferred from homology"/>
<sequence length="187" mass="21810">MSVRDTETAGLPVFVTKDDVLTWLMEEYGDMVVRLAFTYVKQTQLAEDISQEVFISCYHHLDEFQNKSSYKTWIYRITVNKCKDMLRSWSYKNIAYKDKLLSLFQSGSKSAEDQMLADEDREEIFEQVLRLPVKLREVIILFYYEELSILEISQMLNLNSSTVKTRLHRGRTALQTKMEGAGIHGSV</sequence>
<evidence type="ECO:0008006" key="9">
    <source>
        <dbReference type="Google" id="ProtNLM"/>
    </source>
</evidence>
<evidence type="ECO:0000256" key="2">
    <source>
        <dbReference type="ARBA" id="ARBA00023015"/>
    </source>
</evidence>
<keyword evidence="4" id="KW-0804">Transcription</keyword>
<evidence type="ECO:0000256" key="1">
    <source>
        <dbReference type="ARBA" id="ARBA00010641"/>
    </source>
</evidence>
<evidence type="ECO:0000313" key="7">
    <source>
        <dbReference type="EMBL" id="KKK33629.1"/>
    </source>
</evidence>
<dbReference type="OrthoDB" id="9794508at2"/>
<dbReference type="Gene3D" id="1.10.10.10">
    <property type="entry name" value="Winged helix-like DNA-binding domain superfamily/Winged helix DNA-binding domain"/>
    <property type="match status" value="1"/>
</dbReference>
<dbReference type="GO" id="GO:0006352">
    <property type="term" value="P:DNA-templated transcription initiation"/>
    <property type="evidence" value="ECO:0007669"/>
    <property type="project" value="InterPro"/>
</dbReference>
<dbReference type="EMBL" id="LAYY01000100">
    <property type="protein sequence ID" value="KKK33629.1"/>
    <property type="molecule type" value="Genomic_DNA"/>
</dbReference>
<dbReference type="SUPFAM" id="SSF88946">
    <property type="entry name" value="Sigma2 domain of RNA polymerase sigma factors"/>
    <property type="match status" value="1"/>
</dbReference>
<dbReference type="InterPro" id="IPR013324">
    <property type="entry name" value="RNA_pol_sigma_r3/r4-like"/>
</dbReference>
<feature type="domain" description="RNA polymerase sigma-70 region 2" evidence="5">
    <location>
        <begin position="24"/>
        <end position="88"/>
    </location>
</feature>
<evidence type="ECO:0000259" key="6">
    <source>
        <dbReference type="Pfam" id="PF08281"/>
    </source>
</evidence>
<evidence type="ECO:0000259" key="5">
    <source>
        <dbReference type="Pfam" id="PF04542"/>
    </source>
</evidence>
<dbReference type="AlphaFoldDB" id="A0A0M2SFX3"/>
<comment type="similarity">
    <text evidence="1">Belongs to the sigma-70 factor family. ECF subfamily.</text>
</comment>
<dbReference type="PATRIC" id="fig|1408103.3.peg.5119"/>
<name>A0A0M2SFX3_9BACI</name>
<comment type="caution">
    <text evidence="7">The sequence shown here is derived from an EMBL/GenBank/DDBJ whole genome shotgun (WGS) entry which is preliminary data.</text>
</comment>
<dbReference type="PANTHER" id="PTHR43133:SF60">
    <property type="entry name" value="RNA POLYMERASE SIGMA FACTOR SIGV"/>
    <property type="match status" value="1"/>
</dbReference>